<evidence type="ECO:0000256" key="3">
    <source>
        <dbReference type="ARBA" id="ARBA00024247"/>
    </source>
</evidence>
<protein>
    <recommendedName>
        <fullName evidence="3">Molybdopterin synthase sulfur carrier subunit</fullName>
    </recommendedName>
</protein>
<dbReference type="Gene3D" id="3.10.20.30">
    <property type="match status" value="1"/>
</dbReference>
<dbReference type="GO" id="GO:0000166">
    <property type="term" value="F:nucleotide binding"/>
    <property type="evidence" value="ECO:0007669"/>
    <property type="project" value="UniProtKB-KW"/>
</dbReference>
<dbReference type="InterPro" id="IPR012675">
    <property type="entry name" value="Beta-grasp_dom_sf"/>
</dbReference>
<dbReference type="InterPro" id="IPR003749">
    <property type="entry name" value="ThiS/MoaD-like"/>
</dbReference>
<evidence type="ECO:0000256" key="1">
    <source>
        <dbReference type="ARBA" id="ARBA00022741"/>
    </source>
</evidence>
<dbReference type="PANTHER" id="PTHR33359">
    <property type="entry name" value="MOLYBDOPTERIN SYNTHASE SULFUR CARRIER SUBUNIT"/>
    <property type="match status" value="1"/>
</dbReference>
<evidence type="ECO:0000313" key="4">
    <source>
        <dbReference type="EMBL" id="HGC42127.1"/>
    </source>
</evidence>
<dbReference type="GO" id="GO:0006777">
    <property type="term" value="P:Mo-molybdopterin cofactor biosynthetic process"/>
    <property type="evidence" value="ECO:0007669"/>
    <property type="project" value="InterPro"/>
</dbReference>
<accession>A0A8J4M4X9</accession>
<reference evidence="4" key="1">
    <citation type="journal article" date="2020" name="mSystems">
        <title>Genome- and Community-Level Interaction Insights into Carbon Utilization and Element Cycling Functions of Hydrothermarchaeota in Hydrothermal Sediment.</title>
        <authorList>
            <person name="Zhou Z."/>
            <person name="Liu Y."/>
            <person name="Xu W."/>
            <person name="Pan J."/>
            <person name="Luo Z.H."/>
            <person name="Li M."/>
        </authorList>
    </citation>
    <scope>NUCLEOTIDE SEQUENCE</scope>
    <source>
        <strain evidence="4">SpSt-997</strain>
    </source>
</reference>
<proteinExistence type="inferred from homology"/>
<dbReference type="GO" id="GO:1990133">
    <property type="term" value="C:molybdopterin adenylyltransferase complex"/>
    <property type="evidence" value="ECO:0007669"/>
    <property type="project" value="TreeGrafter"/>
</dbReference>
<dbReference type="AlphaFoldDB" id="A0A8J4M4X9"/>
<comment type="similarity">
    <text evidence="2">Belongs to the MoaD family.</text>
</comment>
<sequence length="83" mass="8798">MHLLYFAWLRERIGAGAETIAVPGEIATLGELRDWLSQRGPGYASAFAAGKTVRAAVNQVFATPETALHPGDEVAFFPPVTGG</sequence>
<dbReference type="PANTHER" id="PTHR33359:SF1">
    <property type="entry name" value="MOLYBDOPTERIN SYNTHASE SULFUR CARRIER SUBUNIT"/>
    <property type="match status" value="1"/>
</dbReference>
<organism evidence="4">
    <name type="scientific">Acidicaldus sp</name>
    <dbReference type="NCBI Taxonomy" id="1872105"/>
    <lineage>
        <taxon>Bacteria</taxon>
        <taxon>Pseudomonadati</taxon>
        <taxon>Pseudomonadota</taxon>
        <taxon>Alphaproteobacteria</taxon>
        <taxon>Acetobacterales</taxon>
        <taxon>Acetobacteraceae</taxon>
        <taxon>Acidicaldus</taxon>
    </lineage>
</organism>
<dbReference type="Pfam" id="PF02597">
    <property type="entry name" value="ThiS"/>
    <property type="match status" value="1"/>
</dbReference>
<keyword evidence="1" id="KW-0547">Nucleotide-binding</keyword>
<dbReference type="InterPro" id="IPR016155">
    <property type="entry name" value="Mopterin_synth/thiamin_S_b"/>
</dbReference>
<comment type="caution">
    <text evidence="4">The sequence shown here is derived from an EMBL/GenBank/DDBJ whole genome shotgun (WGS) entry which is preliminary data.</text>
</comment>
<dbReference type="NCBIfam" id="TIGR01682">
    <property type="entry name" value="moaD"/>
    <property type="match status" value="1"/>
</dbReference>
<name>A0A8J4M4X9_9PROT</name>
<evidence type="ECO:0000256" key="2">
    <source>
        <dbReference type="ARBA" id="ARBA00024200"/>
    </source>
</evidence>
<dbReference type="SUPFAM" id="SSF54285">
    <property type="entry name" value="MoaD/ThiS"/>
    <property type="match status" value="1"/>
</dbReference>
<dbReference type="InterPro" id="IPR044672">
    <property type="entry name" value="MOCS2A"/>
</dbReference>
<dbReference type="EMBL" id="DTQM01000053">
    <property type="protein sequence ID" value="HGC42127.1"/>
    <property type="molecule type" value="Genomic_DNA"/>
</dbReference>
<dbReference type="CDD" id="cd00754">
    <property type="entry name" value="Ubl_MoaD"/>
    <property type="match status" value="1"/>
</dbReference>
<gene>
    <name evidence="4" type="primary">moaD</name>
    <name evidence="4" type="ORF">ENY07_02735</name>
</gene>